<name>M3A3Z6_PSEFD</name>
<dbReference type="STRING" id="383855.M3A3Z6"/>
<dbReference type="Pfam" id="PF20253">
    <property type="entry name" value="DUF6604"/>
    <property type="match status" value="1"/>
</dbReference>
<dbReference type="GeneID" id="19341604"/>
<dbReference type="AlphaFoldDB" id="M3A3Z6"/>
<evidence type="ECO:0000313" key="3">
    <source>
        <dbReference type="Proteomes" id="UP000016932"/>
    </source>
</evidence>
<dbReference type="KEGG" id="pfj:MYCFIDRAFT_79567"/>
<dbReference type="VEuPathDB" id="FungiDB:MYCFIDRAFT_79567"/>
<keyword evidence="3" id="KW-1185">Reference proteome</keyword>
<protein>
    <recommendedName>
        <fullName evidence="1">DUF6604 domain-containing protein</fullName>
    </recommendedName>
</protein>
<gene>
    <name evidence="2" type="ORF">MYCFIDRAFT_79567</name>
</gene>
<dbReference type="Proteomes" id="UP000016932">
    <property type="component" value="Unassembled WGS sequence"/>
</dbReference>
<evidence type="ECO:0000313" key="2">
    <source>
        <dbReference type="EMBL" id="EME79336.1"/>
    </source>
</evidence>
<dbReference type="InterPro" id="IPR046539">
    <property type="entry name" value="DUF6604"/>
</dbReference>
<sequence length="877" mass="97563">MSDSSRPSVRGRHLLYKAGTKKIVDWLLRTASTLRDIAHILDTPQKKSKSTIKARDLMSLAKIITSADATVPLAIVELLVKVIEGRKACAVFYASQHSSDVAANNSHLFFIQILEDVHKQLAALRAPPAKCEFPQARSQETKSSAKSLESELSNIFARLEVEEPSATPLGSAPSPNQKATTPESTNVVLEDDAQDAAFALWCHCEDLRDLRRYVQDVWQQYARGEVSLLAATMVADTAMSLMRFAGEELASNYPELSSWNGTLRFLSLRCTSANKPLATNEDLCTAYLYPEAGKPSHTARHDLDMIELLCPAIASLLQDVRSHTKQLEKTLDQSKNVSLLMIRPFFSFAYILYHQTYYLAMLTKTHKVGSKDHTRRRPEFLIGLLDFCKTGELPMWLVSAAQTYSDIYEIIGEDPACASEFYLDEMERLEQTWKNFKANHTYWQYESDACEKSIRDAIELSRSALEVTRVSSGLADGFMRACEEQAPAKLDPLHKERLQNIMRYGIPQSVGKPLGSLAVLPCAPGMALWVAKGYWHTLGTTSANDGGMMVAMGHLYSACRRLGLMHTQWHDMEAILAFQKGQSPVVSRSSSNNSDARRLFRQYIVALGVPASKFANGQTPQYPESKDVLLRGRKIIPTCEMMMAFNERVKQDRKMGFTRGNVIEVVLAQLAKKIAGPAGIAKQKPSGPASSRRDVYSLTELLDTFKTNFVKEEPQLNFDHFAFWRFCDKVYGALCAKLCPQLSTVTGVLEPWQFVYKVLEDTATGNKTLLHSPLSAAAAVLNEAVSGDQGKQFSTMAFSQSSGRIPKDLRPNLRQFKPCCCHLGLITKQFGDLTIRKDANGITIYDPEGSEQKALSIISAVADVRKLDSHDHSAQAE</sequence>
<accession>M3A3Z6</accession>
<dbReference type="PANTHER" id="PTHR38795">
    <property type="entry name" value="DUF6604 DOMAIN-CONTAINING PROTEIN"/>
    <property type="match status" value="1"/>
</dbReference>
<evidence type="ECO:0000259" key="1">
    <source>
        <dbReference type="Pfam" id="PF20253"/>
    </source>
</evidence>
<dbReference type="RefSeq" id="XP_007930078.1">
    <property type="nucleotide sequence ID" value="XM_007931887.1"/>
</dbReference>
<feature type="domain" description="DUF6604" evidence="1">
    <location>
        <begin position="15"/>
        <end position="250"/>
    </location>
</feature>
<dbReference type="PANTHER" id="PTHR38795:SF1">
    <property type="entry name" value="DUF6604 DOMAIN-CONTAINING PROTEIN"/>
    <property type="match status" value="1"/>
</dbReference>
<organism evidence="2 3">
    <name type="scientific">Pseudocercospora fijiensis (strain CIRAD86)</name>
    <name type="common">Black leaf streak disease fungus</name>
    <name type="synonym">Mycosphaerella fijiensis</name>
    <dbReference type="NCBI Taxonomy" id="383855"/>
    <lineage>
        <taxon>Eukaryota</taxon>
        <taxon>Fungi</taxon>
        <taxon>Dikarya</taxon>
        <taxon>Ascomycota</taxon>
        <taxon>Pezizomycotina</taxon>
        <taxon>Dothideomycetes</taxon>
        <taxon>Dothideomycetidae</taxon>
        <taxon>Mycosphaerellales</taxon>
        <taxon>Mycosphaerellaceae</taxon>
        <taxon>Pseudocercospora</taxon>
    </lineage>
</organism>
<proteinExistence type="predicted"/>
<dbReference type="HOGENOM" id="CLU_327921_0_0_1"/>
<dbReference type="OrthoDB" id="3650886at2759"/>
<dbReference type="eggNOG" id="ENOG502TEBG">
    <property type="taxonomic scope" value="Eukaryota"/>
</dbReference>
<dbReference type="EMBL" id="KB446562">
    <property type="protein sequence ID" value="EME79336.1"/>
    <property type="molecule type" value="Genomic_DNA"/>
</dbReference>
<reference evidence="2 3" key="1">
    <citation type="journal article" date="2012" name="PLoS Pathog.">
        <title>Diverse lifestyles and strategies of plant pathogenesis encoded in the genomes of eighteen Dothideomycetes fungi.</title>
        <authorList>
            <person name="Ohm R.A."/>
            <person name="Feau N."/>
            <person name="Henrissat B."/>
            <person name="Schoch C.L."/>
            <person name="Horwitz B.A."/>
            <person name="Barry K.W."/>
            <person name="Condon B.J."/>
            <person name="Copeland A.C."/>
            <person name="Dhillon B."/>
            <person name="Glaser F."/>
            <person name="Hesse C.N."/>
            <person name="Kosti I."/>
            <person name="LaButti K."/>
            <person name="Lindquist E.A."/>
            <person name="Lucas S."/>
            <person name="Salamov A.A."/>
            <person name="Bradshaw R.E."/>
            <person name="Ciuffetti L."/>
            <person name="Hamelin R.C."/>
            <person name="Kema G.H.J."/>
            <person name="Lawrence C."/>
            <person name="Scott J.A."/>
            <person name="Spatafora J.W."/>
            <person name="Turgeon B.G."/>
            <person name="de Wit P.J.G.M."/>
            <person name="Zhong S."/>
            <person name="Goodwin S.B."/>
            <person name="Grigoriev I.V."/>
        </authorList>
    </citation>
    <scope>NUCLEOTIDE SEQUENCE [LARGE SCALE GENOMIC DNA]</scope>
    <source>
        <strain evidence="2 3">CIRAD86</strain>
    </source>
</reference>